<dbReference type="InterPro" id="IPR010098">
    <property type="entry name" value="PFL2/GDeHydtase_fam"/>
</dbReference>
<name>A0A7S7M803_9ACTN</name>
<evidence type="ECO:0000259" key="4">
    <source>
        <dbReference type="PROSITE" id="PS51149"/>
    </source>
</evidence>
<dbReference type="InterPro" id="IPR019777">
    <property type="entry name" value="Form_AcTrfase_GR_CS"/>
</dbReference>
<dbReference type="AlphaFoldDB" id="A0A7S7M803"/>
<dbReference type="Proteomes" id="UP000593735">
    <property type="component" value="Chromosome"/>
</dbReference>
<keyword evidence="2" id="KW-0456">Lyase</keyword>
<evidence type="ECO:0000256" key="2">
    <source>
        <dbReference type="ARBA" id="ARBA00023239"/>
    </source>
</evidence>
<reference evidence="6 7" key="1">
    <citation type="submission" date="2020-10" db="EMBL/GenBank/DDBJ databases">
        <title>Olsenella immobilis sp.nov., isolated from the mud in a fermentation cellar used for the production of Chinese strong-flavoured liquor.</title>
        <authorList>
            <person name="Lu L."/>
        </authorList>
    </citation>
    <scope>NUCLEOTIDE SEQUENCE [LARGE SCALE GENOMIC DNA]</scope>
    <source>
        <strain evidence="6 7">LZLJ-2</strain>
    </source>
</reference>
<dbReference type="PROSITE" id="PS51554">
    <property type="entry name" value="PFL"/>
    <property type="match status" value="1"/>
</dbReference>
<dbReference type="Gene3D" id="3.20.70.20">
    <property type="match status" value="1"/>
</dbReference>
<dbReference type="RefSeq" id="WP_194370871.1">
    <property type="nucleotide sequence ID" value="NZ_CP063767.1"/>
</dbReference>
<dbReference type="NCBIfam" id="TIGR01774">
    <property type="entry name" value="PFL2-3"/>
    <property type="match status" value="1"/>
</dbReference>
<dbReference type="GO" id="GO:0016740">
    <property type="term" value="F:transferase activity"/>
    <property type="evidence" value="ECO:0007669"/>
    <property type="project" value="UniProtKB-KW"/>
</dbReference>
<organism evidence="6 7">
    <name type="scientific">Thermophilibacter immobilis</name>
    <dbReference type="NCBI Taxonomy" id="2779519"/>
    <lineage>
        <taxon>Bacteria</taxon>
        <taxon>Bacillati</taxon>
        <taxon>Actinomycetota</taxon>
        <taxon>Coriobacteriia</taxon>
        <taxon>Coriobacteriales</taxon>
        <taxon>Atopobiaceae</taxon>
        <taxon>Thermophilibacter</taxon>
    </lineage>
</organism>
<protein>
    <submittedName>
        <fullName evidence="6">Formate C-acetyltransferase/glycerol dehydratase family glycyl radical enzyme</fullName>
    </submittedName>
</protein>
<feature type="modified residue" description="Glycine radical" evidence="3">
    <location>
        <position position="753"/>
    </location>
</feature>
<dbReference type="InterPro" id="IPR004184">
    <property type="entry name" value="PFL_dom"/>
</dbReference>
<dbReference type="PROSITE" id="PS00850">
    <property type="entry name" value="GLY_RADICAL_1"/>
    <property type="match status" value="1"/>
</dbReference>
<evidence type="ECO:0000256" key="3">
    <source>
        <dbReference type="PROSITE-ProRule" id="PRU00493"/>
    </source>
</evidence>
<evidence type="ECO:0000313" key="7">
    <source>
        <dbReference type="Proteomes" id="UP000593735"/>
    </source>
</evidence>
<proteinExistence type="predicted"/>
<evidence type="ECO:0000256" key="1">
    <source>
        <dbReference type="ARBA" id="ARBA00022818"/>
    </source>
</evidence>
<dbReference type="GO" id="GO:0005829">
    <property type="term" value="C:cytosol"/>
    <property type="evidence" value="ECO:0007669"/>
    <property type="project" value="TreeGrafter"/>
</dbReference>
<keyword evidence="1 3" id="KW-0556">Organic radical</keyword>
<dbReference type="InterPro" id="IPR051215">
    <property type="entry name" value="GRE"/>
</dbReference>
<accession>A0A7S7M803</accession>
<dbReference type="PROSITE" id="PS51149">
    <property type="entry name" value="GLY_RADICAL_2"/>
    <property type="match status" value="1"/>
</dbReference>
<dbReference type="PANTHER" id="PTHR43641:SF3">
    <property type="entry name" value="DEHYDRATASE PFLD-RELATED"/>
    <property type="match status" value="1"/>
</dbReference>
<keyword evidence="6" id="KW-0808">Transferase</keyword>
<dbReference type="Pfam" id="PF02901">
    <property type="entry name" value="PFL-like"/>
    <property type="match status" value="1"/>
</dbReference>
<feature type="domain" description="PFL" evidence="5">
    <location>
        <begin position="4"/>
        <end position="649"/>
    </location>
</feature>
<dbReference type="EMBL" id="CP063767">
    <property type="protein sequence ID" value="QOY60432.1"/>
    <property type="molecule type" value="Genomic_DNA"/>
</dbReference>
<keyword evidence="7" id="KW-1185">Reference proteome</keyword>
<dbReference type="SUPFAM" id="SSF51998">
    <property type="entry name" value="PFL-like glycyl radical enzymes"/>
    <property type="match status" value="1"/>
</dbReference>
<dbReference type="Pfam" id="PF01228">
    <property type="entry name" value="Gly_radical"/>
    <property type="match status" value="1"/>
</dbReference>
<dbReference type="InterPro" id="IPR001150">
    <property type="entry name" value="Gly_radical"/>
</dbReference>
<evidence type="ECO:0000259" key="5">
    <source>
        <dbReference type="PROSITE" id="PS51554"/>
    </source>
</evidence>
<gene>
    <name evidence="6" type="ORF">INP52_08510</name>
</gene>
<sequence>MLTPRTQRIKDSLFSRKRQVSIERALLWQESYQQTEGEPPVMRRAKAFCHVLENHQIVIDGYDLLVGNRSATPRAGVLSPEMSPYWILDELDQFPTRPQDTFEMSDQDKRTYREVIYPYWAGRSLNDWYTQHRPPEVADAENDRVFAVAQTDKGQGHIIADFGLVLSRGLGALLREASALRDASPDKDFLQASVLSLQAMIDYVRRYEHAVRLAAQGSPSDDAHALVELPDTPQRISELVRLADVLAHIATEPCRDLYDALQMVWLLSVVLQHESNASSLSLGRMDQYLLPYYQASLASGASGAEVRELLQCFYLKTNTVVAIRSTDSARFFAGFPIGYNLVVGGVDAEGNDASNELSSLLLDLQRDTRLPQPNLSLRMHQKTPDSLLHKATEIIRLGDGLPQCFNDGVNVESFVERGISLADARDYAVVGCVELSIPGRMYGLHDISMFNMVRCLELTLRAHPEGFPSFEGLETAVEKTIDRYIRLMVQGCNVCDKAHRETSPTPFLSTLVHDSLERGADITSGGARYNPSGVQGVGTANLADSLLVIKEAVFEEHSITWEHLLEVLDRDWAGEGDEVLRQRFINGHAKYGNDVDEVDEIGRRFLHHYGCEVARYDNVRGGRFQPGSYTVSAHIPLGAAVGATPDGRRAGEQLADGGLSPMVGRDKNGPTASLLSVSKLNNVLDTNGSLLNVKFSPSTLEGETGLARLMAYLRSYCRLGIQHIQFNVVDRATLLDAQEYPENHKDLVVRVAGYSAMFVELSKAIQDDIINRTEHEL</sequence>
<dbReference type="PANTHER" id="PTHR43641">
    <property type="entry name" value="FORMATE ACETYLTRANSFERASE 3-RELATED"/>
    <property type="match status" value="1"/>
</dbReference>
<evidence type="ECO:0000313" key="6">
    <source>
        <dbReference type="EMBL" id="QOY60432.1"/>
    </source>
</evidence>
<feature type="domain" description="Glycine radical" evidence="4">
    <location>
        <begin position="657"/>
        <end position="777"/>
    </location>
</feature>
<dbReference type="KEGG" id="tio:INP52_08510"/>
<dbReference type="GO" id="GO:0016829">
    <property type="term" value="F:lyase activity"/>
    <property type="evidence" value="ECO:0007669"/>
    <property type="project" value="UniProtKB-KW"/>
</dbReference>